<feature type="compositionally biased region" description="Acidic residues" evidence="10">
    <location>
        <begin position="2839"/>
        <end position="2877"/>
    </location>
</feature>
<evidence type="ECO:0000256" key="2">
    <source>
        <dbReference type="ARBA" id="ARBA00022723"/>
    </source>
</evidence>
<evidence type="ECO:0000313" key="13">
    <source>
        <dbReference type="Proteomes" id="UP000193719"/>
    </source>
</evidence>
<feature type="compositionally biased region" description="Polar residues" evidence="10">
    <location>
        <begin position="1016"/>
        <end position="1030"/>
    </location>
</feature>
<dbReference type="PANTHER" id="PTHR45888">
    <property type="entry name" value="HL01030P-RELATED"/>
    <property type="match status" value="1"/>
</dbReference>
<proteinExistence type="predicted"/>
<feature type="region of interest" description="Disordered" evidence="10">
    <location>
        <begin position="1653"/>
        <end position="1673"/>
    </location>
</feature>
<keyword evidence="5" id="KW-0862">Zinc</keyword>
<dbReference type="SUPFAM" id="SSF57850">
    <property type="entry name" value="RING/U-box"/>
    <property type="match status" value="1"/>
</dbReference>
<dbReference type="InterPro" id="IPR013083">
    <property type="entry name" value="Znf_RING/FYVE/PHD"/>
</dbReference>
<keyword evidence="8" id="KW-0539">Nucleus</keyword>
<keyword evidence="7" id="KW-0804">Transcription</keyword>
<dbReference type="InterPro" id="IPR019786">
    <property type="entry name" value="Zinc_finger_PHD-type_CS"/>
</dbReference>
<dbReference type="Gene3D" id="2.30.30.140">
    <property type="match status" value="1"/>
</dbReference>
<evidence type="ECO:0000256" key="5">
    <source>
        <dbReference type="ARBA" id="ARBA00022833"/>
    </source>
</evidence>
<dbReference type="InterPro" id="IPR034732">
    <property type="entry name" value="EPHD"/>
</dbReference>
<dbReference type="PANTHER" id="PTHR45888:SF5">
    <property type="entry name" value="D4, ISOFORM A"/>
    <property type="match status" value="1"/>
</dbReference>
<dbReference type="PROSITE" id="PS01359">
    <property type="entry name" value="ZF_PHD_1"/>
    <property type="match status" value="1"/>
</dbReference>
<dbReference type="OrthoDB" id="161570at2759"/>
<keyword evidence="9" id="KW-0175">Coiled coil</keyword>
<keyword evidence="6" id="KW-0805">Transcription regulation</keyword>
<evidence type="ECO:0000256" key="4">
    <source>
        <dbReference type="ARBA" id="ARBA00022771"/>
    </source>
</evidence>
<comment type="caution">
    <text evidence="12">The sequence shown here is derived from an EMBL/GenBank/DDBJ whole genome shotgun (WGS) entry which is preliminary data.</text>
</comment>
<feature type="compositionally biased region" description="Basic residues" evidence="10">
    <location>
        <begin position="975"/>
        <end position="992"/>
    </location>
</feature>
<keyword evidence="3" id="KW-0677">Repeat</keyword>
<feature type="compositionally biased region" description="Basic residues" evidence="10">
    <location>
        <begin position="198"/>
        <end position="209"/>
    </location>
</feature>
<reference evidence="12 13" key="2">
    <citation type="submission" date="2016-08" db="EMBL/GenBank/DDBJ databases">
        <title>Pervasive Adenine N6-methylation of Active Genes in Fungi.</title>
        <authorList>
            <consortium name="DOE Joint Genome Institute"/>
            <person name="Mondo S.J."/>
            <person name="Dannebaum R.O."/>
            <person name="Kuo R.C."/>
            <person name="Labutti K."/>
            <person name="Haridas S."/>
            <person name="Kuo A."/>
            <person name="Salamov A."/>
            <person name="Ahrendt S.R."/>
            <person name="Lipzen A."/>
            <person name="Sullivan W."/>
            <person name="Andreopoulos W.B."/>
            <person name="Clum A."/>
            <person name="Lindquist E."/>
            <person name="Daum C."/>
            <person name="Ramamoorthy G.K."/>
            <person name="Gryganskyi A."/>
            <person name="Culley D."/>
            <person name="Magnuson J.K."/>
            <person name="James T.Y."/>
            <person name="O'Malley M.A."/>
            <person name="Stajich J.E."/>
            <person name="Spatafora J.W."/>
            <person name="Visel A."/>
            <person name="Grigoriev I.V."/>
        </authorList>
    </citation>
    <scope>NUCLEOTIDE SEQUENCE [LARGE SCALE GENOMIC DNA]</scope>
    <source>
        <strain evidence="13">finn</strain>
    </source>
</reference>
<feature type="region of interest" description="Disordered" evidence="10">
    <location>
        <begin position="187"/>
        <end position="215"/>
    </location>
</feature>
<protein>
    <recommendedName>
        <fullName evidence="11">PHD-type domain-containing protein</fullName>
    </recommendedName>
</protein>
<keyword evidence="2" id="KW-0479">Metal-binding</keyword>
<dbReference type="EMBL" id="MCFH01000002">
    <property type="protein sequence ID" value="ORX59840.1"/>
    <property type="molecule type" value="Genomic_DNA"/>
</dbReference>
<feature type="region of interest" description="Disordered" evidence="10">
    <location>
        <begin position="2839"/>
        <end position="2897"/>
    </location>
</feature>
<feature type="region of interest" description="Disordered" evidence="10">
    <location>
        <begin position="67"/>
        <end position="99"/>
    </location>
</feature>
<dbReference type="GO" id="GO:0005634">
    <property type="term" value="C:nucleus"/>
    <property type="evidence" value="ECO:0007669"/>
    <property type="project" value="UniProtKB-SubCell"/>
</dbReference>
<dbReference type="STRING" id="1754191.A0A1Y1VN88"/>
<evidence type="ECO:0000256" key="10">
    <source>
        <dbReference type="SAM" id="MobiDB-lite"/>
    </source>
</evidence>
<dbReference type="SUPFAM" id="SSF53335">
    <property type="entry name" value="S-adenosyl-L-methionine-dependent methyltransferases"/>
    <property type="match status" value="2"/>
</dbReference>
<dbReference type="Gene3D" id="3.30.40.10">
    <property type="entry name" value="Zinc/RING finger domain, C3HC4 (zinc finger)"/>
    <property type="match status" value="1"/>
</dbReference>
<evidence type="ECO:0000313" key="12">
    <source>
        <dbReference type="EMBL" id="ORX59840.1"/>
    </source>
</evidence>
<sequence length="3012" mass="349943">MDDVDPQLITNPTKKRKYNQKDIVVCESCNKSIPLKSSIKLYNTTLCFQCKVIFTGGRQIKSVVDYSEKRSRSSSRSVNIKSESIPTPETSPKYSVSSNEIRNNPLNKKQEFHNNVENSPTSTNTFTPIAFTEFSTSNIPVALSKNPVNTNIILNEAKKVKRCVGRPKKNISPNINTQKTVIDLQSTSVVSSNDSPKIRKKRGPKKKKKKEAESNSTINNTIDLDMSLTIDLLNRNSNTSSIQTSNDIIKKTQNTKTSHNNMNIDNIININTNTNTNSNSDYNNTNSDTNINNTIINTNINNSFKYNNLNSPSYTQFSKDTASYPSPDIRHNLNSNSLIPNSLNYILPNPQCKINSSSVKSTANFPNYNSCLSSIKSQSQNPNTNINEINKNEDFNQSKINDYIYSNQSKCSYLSPEEKTNNFNYTSRIETKYNNQHQPSNLSRKRNDFQISSSISPISSKTSLISSSTTSIISNRSVVDINNNDFNSVNSEEYINNYSFNNDSNNDTINQNLYQVRSINHRSILPSIGTFKQHIPIHKNSTYNSQLFLLNNGTSSHYVSPSLQNNFTHKIPETPKSYIDDNQHSGIHVSYSNSSNSNIHNNLEEKQHQKEEMKNIHNEDLSFSDNRKDVVEDIKNYHECMPNNISFVNYSSNNQSIISSSSQTSSKCDNQGLYTSHFSSSISSSSLGNKMFLNSSNSDNYTKNNNIKSMDSVDVNGKYKYFPNESNDVCYYKRNSSEESAATLLSLKQTNNNQYNNLYWNDKISLINENENKQLIEMNLQKLNNSKLGIIDNSFIESSVYNSNVLHNESYAVDSNEENTNDKNKTHSFKKNNDESNELLMYKRESSSLMPYESTTKIYCEEISTSNNSNSNSNDNIQNNDSNIPIDSNSDKKCLKKGIVIEVLDSNNNWRKGYIMDLTSNEFQVKYHLSDSDSQQWIPLNSRCYRIIHSNHSNIKEEDINIISVKNNLYSNTSHVKRGRGRPKGSKGKPKVNKIEEKINLNSQIAEYNEKDISNDLENNCPQHVNTLDNTTKRKRGRKKKSENQAEIEPIKYEKTPSNDVKKEEEKKKNGRGRPKGPKKQTNIEKIKEDYSENNLKKRGRKSILEKYKDYKVLEEDLSTFNKLMYGKDFNPIQFEVGKKAFKYDDQYNVYYAVEMLREDIVVDPKTQEEMKGVLIHYIEWDDSWDEWISKENKDLVECDPVLYERIEFIKDGITAYNFKSMVIDYMIEKYDSAKQDEIIKANGIPLQTLNAFNTLGKSLTLHEQQDILTAIDNYTEEHYLIKSSETYEIGNNTDDLVKDSINKRITEFNRRHKTNILFHQFYSNRVEGINFPSVDKINRFRDEIEHISIDRNIRFRYGMFESENAFDILDYDPSILEGNHKMTKDLTSSSEISNKLIEVKKEETEKIVIKKDSDNEFLINNDIKNEIAQDSFTPESSINMKILSNEYNIKEGDESDTSIIDMEIDSSTSDMEIGSNINFIIKSKPSLSILEDYNSNPSGTDTESDMDMDSGSESDININYQIGRMISNNSQYRKQLFSQNNSYEDNSESEMDMEIDSEGSEVYEYYLKNIKPTIEKEKEKSIEHSENSECIKMIKKEGLLEDEDDTIKEDSSEEMILKSERNDALKNIVKEEDEVSEDATIKDEEVVTKGEHLKNPKTFSNEESESNEKGKNVVNDNEIINNIVDNDEIIKNENINKKEGNNKNNEYNNDYLKKEEKIETLTSFMEDLGKYKVTKDKSPEEYYTRLAVKRKEDEIKIGTNLTMCKKKSHISNHKLALEEWIPCNTIYTNNDQLYIKQVYCDAQGRLKLSRDWCSRDSHIVREEFYDNFSYIAVNFINEKRVICGHLFPNQDVKLWEPRRDDYMITGPIRETKLEEDEDLSTITGPIIYCKGCMRRIKDVRYYCTYCEKSEDDIKISDKEQETSYNLCLYCIQCNFPSHIHPRLSFAYQNLNAKINDLQLLEQKHHMEELDKDYYHRIEISANDTTSTVQKQKVYPKKCAFCDEGEYTSGETFISHYPFKPGDSKLNHLFWAHENCAIYSPGVYKTVEGHWFNLSDALVRARKTKCAECKHRGATIKCFDPGCHKVYHLSCTHKQNTYFEEGMIFWCPYHERLNEELDSWEEKYNCDVCGIELNEESWYTCKKCSNDNYFSTFDLCVECYEHSFPKDHDHPKEQFKMIYSKDKKKDLQEKQEEEIEYYEKKSKYYQQFELKRKRKLDGEKTLNRCIYCNAEITSDTPWRSGYNGLVMCEKCFTKAPTQFINDNENKNGETVNVVEYNTSSNVGKYAAAVEDYAYQYYLTRDLYAKIQTEGAEIKYLKTYSPTDDQLYSLFFDYSYYDIVSRAPRWATHSGTDYHGTWLPQIVRMALMRYSYRNDKVLSNFLGRGTDVIECFLLQRKSCGIDINPTSIQLSQRNLAFAIPETFSEEDRPNAEHRPILIQGDSRQLKGPLFVNNSYDLILSHPPYKDCVAYSSHIEGDLSRFPDLDDFYLEMKKVVKETWRLLKPNCRCILGIGDNRRGRYYQPVSYQAIRNYLDEGFIIEELILKRQRYCQASPLGLFLCTQHDFLMFTHEFIIILRKVPHPKEKPFSLKPLEKEINIPYNKSIRLIPSYPSERKSVVIGTVWNLAISRSYGLQELTLSRALERFGRDNEYWEEIDLFDYQEKLQDFCFTHPSCVNDIEENEDYFDDEDRIMRGGADELTESSDYTNAISNYELERQRRIQKNNECLVNLGLLMELNKNNSSSNNYIYFQKIFNTPPEKNFNIEERKLFIIFIPHLDIPSTYIFKRSKMEWITEYRHFIIEQAKAAVNKLKNGGLFIVGGKDIRVGELVSRDGDVYEGSLEDDFEDEFEEGSDSDDDEVVDMDISDDENENDLEDGEIMEERPESEVEEGEADDVPIKSQNNKVKKKVKKYLRSEYIPLSILLYEDIYRNVSSEELKLREFFIVTPEGYECDNKNVDISKMKTKLKETYAEYDKEKIIENKYFDGQFSNHANIRRIAPIVNAFYLVFIKLPEK</sequence>
<feature type="region of interest" description="Disordered" evidence="10">
    <location>
        <begin position="866"/>
        <end position="888"/>
    </location>
</feature>
<dbReference type="InterPro" id="IPR017956">
    <property type="entry name" value="AT_hook_DNA-bd_motif"/>
</dbReference>
<keyword evidence="13" id="KW-1185">Reference proteome</keyword>
<evidence type="ECO:0000256" key="7">
    <source>
        <dbReference type="ARBA" id="ARBA00023163"/>
    </source>
</evidence>
<feature type="region of interest" description="Disordered" evidence="10">
    <location>
        <begin position="973"/>
        <end position="998"/>
    </location>
</feature>
<dbReference type="Pfam" id="PF13771">
    <property type="entry name" value="zf-HC5HC2H"/>
    <property type="match status" value="1"/>
</dbReference>
<organism evidence="12 13">
    <name type="scientific">Piromyces finnis</name>
    <dbReference type="NCBI Taxonomy" id="1754191"/>
    <lineage>
        <taxon>Eukaryota</taxon>
        <taxon>Fungi</taxon>
        <taxon>Fungi incertae sedis</taxon>
        <taxon>Chytridiomycota</taxon>
        <taxon>Chytridiomycota incertae sedis</taxon>
        <taxon>Neocallimastigomycetes</taxon>
        <taxon>Neocallimastigales</taxon>
        <taxon>Neocallimastigaceae</taxon>
        <taxon>Piromyces</taxon>
    </lineage>
</organism>
<feature type="compositionally biased region" description="Basic and acidic residues" evidence="10">
    <location>
        <begin position="1049"/>
        <end position="1068"/>
    </location>
</feature>
<dbReference type="SMART" id="SM00384">
    <property type="entry name" value="AT_hook"/>
    <property type="match status" value="4"/>
</dbReference>
<evidence type="ECO:0000256" key="3">
    <source>
        <dbReference type="ARBA" id="ARBA00022737"/>
    </source>
</evidence>
<dbReference type="Proteomes" id="UP000193719">
    <property type="component" value="Unassembled WGS sequence"/>
</dbReference>
<feature type="region of interest" description="Disordered" evidence="10">
    <location>
        <begin position="812"/>
        <end position="837"/>
    </location>
</feature>
<dbReference type="GO" id="GO:0008270">
    <property type="term" value="F:zinc ion binding"/>
    <property type="evidence" value="ECO:0007669"/>
    <property type="project" value="UniProtKB-KW"/>
</dbReference>
<reference evidence="12 13" key="1">
    <citation type="submission" date="2016-08" db="EMBL/GenBank/DDBJ databases">
        <title>Genomes of anaerobic fungi encode conserved fungal cellulosomes for biomass hydrolysis.</title>
        <authorList>
            <consortium name="DOE Joint Genome Institute"/>
            <person name="Haitjema C.H."/>
            <person name="Gilmore S.P."/>
            <person name="Henske J.K."/>
            <person name="Solomon K.V."/>
            <person name="De Groot R."/>
            <person name="Kuo A."/>
            <person name="Mondo S.J."/>
            <person name="Salamov A.A."/>
            <person name="Labutti K."/>
            <person name="Zhao Z."/>
            <person name="Chiniquy J."/>
            <person name="Barry K."/>
            <person name="Brewer H.M."/>
            <person name="Purvine S.O."/>
            <person name="Wright A.T."/>
            <person name="Boxma B."/>
            <person name="Van Alen T."/>
            <person name="Hackstein J.H."/>
            <person name="Baker S.E."/>
            <person name="Grigoriev I.V."/>
            <person name="O'Malley M.A."/>
        </authorList>
    </citation>
    <scope>NUCLEOTIDE SEQUENCE [LARGE SCALE GENOMIC DNA]</scope>
    <source>
        <strain evidence="13">finn</strain>
    </source>
</reference>
<feature type="compositionally biased region" description="Polar residues" evidence="10">
    <location>
        <begin position="87"/>
        <end position="99"/>
    </location>
</feature>
<dbReference type="GO" id="GO:0003677">
    <property type="term" value="F:DNA binding"/>
    <property type="evidence" value="ECO:0007669"/>
    <property type="project" value="InterPro"/>
</dbReference>
<accession>A0A1Y1VN88</accession>
<evidence type="ECO:0000256" key="9">
    <source>
        <dbReference type="SAM" id="Coils"/>
    </source>
</evidence>
<dbReference type="Gene3D" id="3.40.50.150">
    <property type="entry name" value="Vaccinia Virus protein VP39"/>
    <property type="match status" value="2"/>
</dbReference>
<feature type="domain" description="PHD-type" evidence="11">
    <location>
        <begin position="1996"/>
        <end position="2111"/>
    </location>
</feature>
<evidence type="ECO:0000256" key="6">
    <source>
        <dbReference type="ARBA" id="ARBA00023015"/>
    </source>
</evidence>
<feature type="region of interest" description="Disordered" evidence="10">
    <location>
        <begin position="1015"/>
        <end position="1089"/>
    </location>
</feature>
<comment type="subcellular location">
    <subcellularLocation>
        <location evidence="1">Nucleus</location>
    </subcellularLocation>
</comment>
<evidence type="ECO:0000259" key="11">
    <source>
        <dbReference type="PROSITE" id="PS51805"/>
    </source>
</evidence>
<gene>
    <name evidence="12" type="ORF">BCR36DRAFT_408217</name>
</gene>
<dbReference type="PROSITE" id="PS51805">
    <property type="entry name" value="EPHD"/>
    <property type="match status" value="1"/>
</dbReference>
<feature type="compositionally biased region" description="Low complexity" evidence="10">
    <location>
        <begin position="74"/>
        <end position="85"/>
    </location>
</feature>
<evidence type="ECO:0000256" key="8">
    <source>
        <dbReference type="ARBA" id="ARBA00023242"/>
    </source>
</evidence>
<feature type="coiled-coil region" evidence="9">
    <location>
        <begin position="1691"/>
        <end position="1718"/>
    </location>
</feature>
<evidence type="ECO:0000256" key="1">
    <source>
        <dbReference type="ARBA" id="ARBA00004123"/>
    </source>
</evidence>
<dbReference type="InterPro" id="IPR029063">
    <property type="entry name" value="SAM-dependent_MTases_sf"/>
</dbReference>
<name>A0A1Y1VN88_9FUNG</name>
<keyword evidence="4" id="KW-0863">Zinc-finger</keyword>
<feature type="compositionally biased region" description="Basic residues" evidence="10">
    <location>
        <begin position="1069"/>
        <end position="1079"/>
    </location>
</feature>